<feature type="domain" description="STAS" evidence="1">
    <location>
        <begin position="1"/>
        <end position="41"/>
    </location>
</feature>
<evidence type="ECO:0000313" key="3">
    <source>
        <dbReference type="Proteomes" id="UP001597183"/>
    </source>
</evidence>
<protein>
    <submittedName>
        <fullName evidence="2">STAS domain-containing protein</fullName>
    </submittedName>
</protein>
<proteinExistence type="predicted"/>
<dbReference type="Gene3D" id="3.30.750.24">
    <property type="entry name" value="STAS domain"/>
    <property type="match status" value="1"/>
</dbReference>
<gene>
    <name evidence="2" type="ORF">ACFQ5G_03795</name>
</gene>
<evidence type="ECO:0000313" key="2">
    <source>
        <dbReference type="EMBL" id="MFD1364466.1"/>
    </source>
</evidence>
<dbReference type="RefSeq" id="WP_378078263.1">
    <property type="nucleotide sequence ID" value="NZ_JBHTMK010000005.1"/>
</dbReference>
<keyword evidence="3" id="KW-1185">Reference proteome</keyword>
<dbReference type="PROSITE" id="PS50801">
    <property type="entry name" value="STAS"/>
    <property type="match status" value="1"/>
</dbReference>
<accession>A0ABW4A1I6</accession>
<name>A0ABW4A1I6_9ACTN</name>
<dbReference type="Proteomes" id="UP001597183">
    <property type="component" value="Unassembled WGS sequence"/>
</dbReference>
<dbReference type="InterPro" id="IPR002645">
    <property type="entry name" value="STAS_dom"/>
</dbReference>
<evidence type="ECO:0000259" key="1">
    <source>
        <dbReference type="PROSITE" id="PS50801"/>
    </source>
</evidence>
<dbReference type="SUPFAM" id="SSF52091">
    <property type="entry name" value="SpoIIaa-like"/>
    <property type="match status" value="1"/>
</dbReference>
<sequence length="63" mass="6727">MNTRWLLLINRSSKALDDHLDAVLIDLSGITFCDSSGIAVLDEQYGAAADRGIPYAPSMCSPG</sequence>
<organism evidence="2 3">
    <name type="scientific">Actinoplanes sichuanensis</name>
    <dbReference type="NCBI Taxonomy" id="512349"/>
    <lineage>
        <taxon>Bacteria</taxon>
        <taxon>Bacillati</taxon>
        <taxon>Actinomycetota</taxon>
        <taxon>Actinomycetes</taxon>
        <taxon>Micromonosporales</taxon>
        <taxon>Micromonosporaceae</taxon>
        <taxon>Actinoplanes</taxon>
    </lineage>
</organism>
<dbReference type="EMBL" id="JBHTMK010000005">
    <property type="protein sequence ID" value="MFD1364466.1"/>
    <property type="molecule type" value="Genomic_DNA"/>
</dbReference>
<comment type="caution">
    <text evidence="2">The sequence shown here is derived from an EMBL/GenBank/DDBJ whole genome shotgun (WGS) entry which is preliminary data.</text>
</comment>
<dbReference type="Pfam" id="PF01740">
    <property type="entry name" value="STAS"/>
    <property type="match status" value="1"/>
</dbReference>
<reference evidence="3" key="1">
    <citation type="journal article" date="2019" name="Int. J. Syst. Evol. Microbiol.">
        <title>The Global Catalogue of Microorganisms (GCM) 10K type strain sequencing project: providing services to taxonomists for standard genome sequencing and annotation.</title>
        <authorList>
            <consortium name="The Broad Institute Genomics Platform"/>
            <consortium name="The Broad Institute Genome Sequencing Center for Infectious Disease"/>
            <person name="Wu L."/>
            <person name="Ma J."/>
        </authorList>
    </citation>
    <scope>NUCLEOTIDE SEQUENCE [LARGE SCALE GENOMIC DNA]</scope>
    <source>
        <strain evidence="3">CCM 7526</strain>
    </source>
</reference>
<dbReference type="InterPro" id="IPR036513">
    <property type="entry name" value="STAS_dom_sf"/>
</dbReference>